<keyword evidence="1" id="KW-0496">Mitochondrion</keyword>
<evidence type="ECO:0000313" key="1">
    <source>
        <dbReference type="EMBL" id="QIB71969.1"/>
    </source>
</evidence>
<dbReference type="AlphaFoldDB" id="A0A6C0UA33"/>
<proteinExistence type="predicted"/>
<geneLocation type="mitochondrion" evidence="1"/>
<evidence type="ECO:0008006" key="2">
    <source>
        <dbReference type="Google" id="ProtNLM"/>
    </source>
</evidence>
<dbReference type="EMBL" id="MK301177">
    <property type="protein sequence ID" value="QIB71969.1"/>
    <property type="molecule type" value="Genomic_DNA"/>
</dbReference>
<sequence length="217" mass="26704">MNLMLLNKKIKKKNFNKNLFEVIKYKNLKQDFNSINNNWTYLLYLILKNSKNGLKLKTLNSFLFSYKFFYKISKKIHVNNILDFFIKLQAINSIITKNLKKKKKVKFYNTKILYNLNRNKEVLIWLKKIIQFQPYRRFYLRLYNILFDIFFFFPNNTLFELKNLIYKLKLFKKKNVDDNFTEDSKFLYNYIYFDQNFNLKIICTKKNINTLDLDVNL</sequence>
<name>A0A6C0UA33_9CILI</name>
<accession>A0A6C0UA33</accession>
<protein>
    <recommendedName>
        <fullName evidence="2">Ribosomal protein S7</fullName>
    </recommendedName>
</protein>
<gene>
    <name evidence="1" type="primary">orf214</name>
</gene>
<organism evidence="1">
    <name type="scientific">Gruberia lanceolata</name>
    <dbReference type="NCBI Taxonomy" id="1978530"/>
    <lineage>
        <taxon>Eukaryota</taxon>
        <taxon>Sar</taxon>
        <taxon>Alveolata</taxon>
        <taxon>Ciliophora</taxon>
        <taxon>Postciliodesmatophora</taxon>
        <taxon>Heterotrichea</taxon>
        <taxon>Heterotrichida</taxon>
        <taxon>Spirostomidae</taxon>
        <taxon>Gruberia</taxon>
    </lineage>
</organism>
<reference evidence="1" key="1">
    <citation type="journal article" date="2019" name="Mitochondrial DNA Part B Resour">
        <title>The complete mitochondrial genome of Gruberia lanceolata (Gruber, 1884) Kahl, 1932 (Ciliophora: Heterotrichea).</title>
        <authorList>
            <person name="Park M.-H."/>
            <person name="Min G.-S."/>
        </authorList>
    </citation>
    <scope>NUCLEOTIDE SEQUENCE</scope>
    <source>
        <strain evidence="1">Gben1</strain>
    </source>
</reference>